<dbReference type="PATRIC" id="fig|520762.4.peg.2095"/>
<reference evidence="1 2" key="1">
    <citation type="submission" date="2015-12" db="EMBL/GenBank/DDBJ databases">
        <title>Draft genome sequence of the thermoanaerobe Thermotalea metallivorans, an isolate from the runoff channel of the Great Artesian Basin, Australia.</title>
        <authorList>
            <person name="Patel B.K."/>
        </authorList>
    </citation>
    <scope>NUCLEOTIDE SEQUENCE [LARGE SCALE GENOMIC DNA]</scope>
    <source>
        <strain evidence="1 2">B2-1</strain>
    </source>
</reference>
<organism evidence="1 2">
    <name type="scientific">Thermotalea metallivorans</name>
    <dbReference type="NCBI Taxonomy" id="520762"/>
    <lineage>
        <taxon>Bacteria</taxon>
        <taxon>Bacillati</taxon>
        <taxon>Bacillota</taxon>
        <taxon>Clostridia</taxon>
        <taxon>Peptostreptococcales</taxon>
        <taxon>Thermotaleaceae</taxon>
        <taxon>Thermotalea</taxon>
    </lineage>
</organism>
<dbReference type="EMBL" id="LOEE01000041">
    <property type="protein sequence ID" value="KXG75065.1"/>
    <property type="molecule type" value="Genomic_DNA"/>
</dbReference>
<dbReference type="Proteomes" id="UP000070456">
    <property type="component" value="Unassembled WGS sequence"/>
</dbReference>
<dbReference type="RefSeq" id="WP_157064972.1">
    <property type="nucleotide sequence ID" value="NZ_LOEE01000041.1"/>
</dbReference>
<name>A0A140L3E0_9FIRM</name>
<dbReference type="AlphaFoldDB" id="A0A140L3E0"/>
<comment type="caution">
    <text evidence="1">The sequence shown here is derived from an EMBL/GenBank/DDBJ whole genome shotgun (WGS) entry which is preliminary data.</text>
</comment>
<accession>A0A140L3E0</accession>
<proteinExistence type="predicted"/>
<keyword evidence="2" id="KW-1185">Reference proteome</keyword>
<sequence length="47" mass="5528">MRVFDDKEDIRKIAEDTVNQQIAENDGKIPEGRNFLQIAQYPFCKSR</sequence>
<dbReference type="OrthoDB" id="2887576at2"/>
<protein>
    <submittedName>
        <fullName evidence="1">Uncharacterized protein</fullName>
    </submittedName>
</protein>
<evidence type="ECO:0000313" key="1">
    <source>
        <dbReference type="EMBL" id="KXG75065.1"/>
    </source>
</evidence>
<gene>
    <name evidence="1" type="ORF">AN619_18910</name>
</gene>
<evidence type="ECO:0000313" key="2">
    <source>
        <dbReference type="Proteomes" id="UP000070456"/>
    </source>
</evidence>